<evidence type="ECO:0000313" key="1">
    <source>
        <dbReference type="EMBL" id="KRX38717.1"/>
    </source>
</evidence>
<comment type="caution">
    <text evidence="1">The sequence shown here is derived from an EMBL/GenBank/DDBJ whole genome shotgun (WGS) entry which is preliminary data.</text>
</comment>
<keyword evidence="2" id="KW-1185">Reference proteome</keyword>
<sequence>MQFEKLNKLSACSTATDRFCTIGALVALFQKVQILICSVVYVYCSAEVFNGTTFLFHFNGPNQSVSQFGWLAVQ</sequence>
<proteinExistence type="predicted"/>
<name>A0A0V0TI76_9BILA</name>
<gene>
    <name evidence="1" type="ORF">T05_13684</name>
</gene>
<evidence type="ECO:0000313" key="2">
    <source>
        <dbReference type="Proteomes" id="UP000055048"/>
    </source>
</evidence>
<reference evidence="1 2" key="1">
    <citation type="submission" date="2015-01" db="EMBL/GenBank/DDBJ databases">
        <title>Evolution of Trichinella species and genotypes.</title>
        <authorList>
            <person name="Korhonen P.K."/>
            <person name="Edoardo P."/>
            <person name="Giuseppe L.R."/>
            <person name="Gasser R.B."/>
        </authorList>
    </citation>
    <scope>NUCLEOTIDE SEQUENCE [LARGE SCALE GENOMIC DNA]</scope>
    <source>
        <strain evidence="1">ISS417</strain>
    </source>
</reference>
<accession>A0A0V0TI76</accession>
<dbReference type="AlphaFoldDB" id="A0A0V0TI76"/>
<dbReference type="EMBL" id="JYDJ01000257">
    <property type="protein sequence ID" value="KRX38717.1"/>
    <property type="molecule type" value="Genomic_DNA"/>
</dbReference>
<dbReference type="Proteomes" id="UP000055048">
    <property type="component" value="Unassembled WGS sequence"/>
</dbReference>
<organism evidence="1 2">
    <name type="scientific">Trichinella murrelli</name>
    <dbReference type="NCBI Taxonomy" id="144512"/>
    <lineage>
        <taxon>Eukaryota</taxon>
        <taxon>Metazoa</taxon>
        <taxon>Ecdysozoa</taxon>
        <taxon>Nematoda</taxon>
        <taxon>Enoplea</taxon>
        <taxon>Dorylaimia</taxon>
        <taxon>Trichinellida</taxon>
        <taxon>Trichinellidae</taxon>
        <taxon>Trichinella</taxon>
    </lineage>
</organism>
<protein>
    <submittedName>
        <fullName evidence="1">Uncharacterized protein</fullName>
    </submittedName>
</protein>